<keyword evidence="2" id="KW-1185">Reference proteome</keyword>
<dbReference type="Proteomes" id="UP000654670">
    <property type="component" value="Unassembled WGS sequence"/>
</dbReference>
<protein>
    <submittedName>
        <fullName evidence="1">Uncharacterized protein</fullName>
    </submittedName>
</protein>
<reference evidence="1" key="2">
    <citation type="submission" date="2020-09" db="EMBL/GenBank/DDBJ databases">
        <authorList>
            <person name="Sun Q."/>
            <person name="Ohkuma M."/>
        </authorList>
    </citation>
    <scope>NUCLEOTIDE SEQUENCE</scope>
    <source>
        <strain evidence="1">JCM 15325</strain>
    </source>
</reference>
<proteinExistence type="predicted"/>
<sequence>MQMIDQGFSAAQVFGRVLFLLDRYFLSVPALCRLNQRNREGDTRLDLVTKAKTFCVAYEHPVQTGRRGRP</sequence>
<organism evidence="1 2">
    <name type="scientific">Sporolactobacillus putidus</name>
    <dbReference type="NCBI Taxonomy" id="492735"/>
    <lineage>
        <taxon>Bacteria</taxon>
        <taxon>Bacillati</taxon>
        <taxon>Bacillota</taxon>
        <taxon>Bacilli</taxon>
        <taxon>Bacillales</taxon>
        <taxon>Sporolactobacillaceae</taxon>
        <taxon>Sporolactobacillus</taxon>
    </lineage>
</organism>
<gene>
    <name evidence="1" type="ORF">GCM10007968_28070</name>
</gene>
<dbReference type="AlphaFoldDB" id="A0A917S8A4"/>
<evidence type="ECO:0000313" key="1">
    <source>
        <dbReference type="EMBL" id="GGL62474.1"/>
    </source>
</evidence>
<accession>A0A917S8A4</accession>
<comment type="caution">
    <text evidence="1">The sequence shown here is derived from an EMBL/GenBank/DDBJ whole genome shotgun (WGS) entry which is preliminary data.</text>
</comment>
<reference evidence="1" key="1">
    <citation type="journal article" date="2014" name="Int. J. Syst. Evol. Microbiol.">
        <title>Complete genome sequence of Corynebacterium casei LMG S-19264T (=DSM 44701T), isolated from a smear-ripened cheese.</title>
        <authorList>
            <consortium name="US DOE Joint Genome Institute (JGI-PGF)"/>
            <person name="Walter F."/>
            <person name="Albersmeier A."/>
            <person name="Kalinowski J."/>
            <person name="Ruckert C."/>
        </authorList>
    </citation>
    <scope>NUCLEOTIDE SEQUENCE</scope>
    <source>
        <strain evidence="1">JCM 15325</strain>
    </source>
</reference>
<dbReference type="EMBL" id="BMOK01000015">
    <property type="protein sequence ID" value="GGL62474.1"/>
    <property type="molecule type" value="Genomic_DNA"/>
</dbReference>
<name>A0A917S8A4_9BACL</name>
<evidence type="ECO:0000313" key="2">
    <source>
        <dbReference type="Proteomes" id="UP000654670"/>
    </source>
</evidence>